<dbReference type="GeneID" id="14866373"/>
<organism evidence="2 3">
    <name type="scientific">Cavenderia fasciculata</name>
    <name type="common">Slime mold</name>
    <name type="synonym">Dictyostelium fasciculatum</name>
    <dbReference type="NCBI Taxonomy" id="261658"/>
    <lineage>
        <taxon>Eukaryota</taxon>
        <taxon>Amoebozoa</taxon>
        <taxon>Evosea</taxon>
        <taxon>Eumycetozoa</taxon>
        <taxon>Dictyostelia</taxon>
        <taxon>Acytosteliales</taxon>
        <taxon>Cavenderiaceae</taxon>
        <taxon>Cavenderia</taxon>
    </lineage>
</organism>
<dbReference type="KEGG" id="dfa:DFA_12338"/>
<name>F4QD91_CACFS</name>
<accession>F4QD91</accession>
<dbReference type="Proteomes" id="UP000007797">
    <property type="component" value="Unassembled WGS sequence"/>
</dbReference>
<proteinExistence type="predicted"/>
<evidence type="ECO:0000313" key="2">
    <source>
        <dbReference type="EMBL" id="EGG14562.1"/>
    </source>
</evidence>
<evidence type="ECO:0000256" key="1">
    <source>
        <dbReference type="SAM" id="MobiDB-lite"/>
    </source>
</evidence>
<dbReference type="RefSeq" id="XP_004366082.1">
    <property type="nucleotide sequence ID" value="XM_004366025.1"/>
</dbReference>
<feature type="region of interest" description="Disordered" evidence="1">
    <location>
        <begin position="1"/>
        <end position="21"/>
    </location>
</feature>
<reference evidence="3" key="1">
    <citation type="journal article" date="2011" name="Genome Res.">
        <title>Phylogeny-wide analysis of social amoeba genomes highlights ancient origins for complex intercellular communication.</title>
        <authorList>
            <person name="Heidel A.J."/>
            <person name="Lawal H.M."/>
            <person name="Felder M."/>
            <person name="Schilde C."/>
            <person name="Helps N.R."/>
            <person name="Tunggal B."/>
            <person name="Rivero F."/>
            <person name="John U."/>
            <person name="Schleicher M."/>
            <person name="Eichinger L."/>
            <person name="Platzer M."/>
            <person name="Noegel A.A."/>
            <person name="Schaap P."/>
            <person name="Gloeckner G."/>
        </authorList>
    </citation>
    <scope>NUCLEOTIDE SEQUENCE [LARGE SCALE GENOMIC DNA]</scope>
    <source>
        <strain evidence="3">SH3</strain>
    </source>
</reference>
<keyword evidence="3" id="KW-1185">Reference proteome</keyword>
<dbReference type="EMBL" id="GL883029">
    <property type="protein sequence ID" value="EGG14562.1"/>
    <property type="molecule type" value="Genomic_DNA"/>
</dbReference>
<evidence type="ECO:0000313" key="3">
    <source>
        <dbReference type="Proteomes" id="UP000007797"/>
    </source>
</evidence>
<gene>
    <name evidence="2" type="ORF">DFA_12338</name>
</gene>
<protein>
    <submittedName>
        <fullName evidence="2">Uncharacterized protein</fullName>
    </submittedName>
</protein>
<sequence>MDSNNNNSTSNNSCSSSSSSIKVQSPLLSTSSSSTNVSAPHVSIAVVDDDTVSAAVSAASVSPPLACTSTTISSPLMSLDMCPCPPPPPPPPLADADSDADADAKVCVATAMVLDPSPCLPSCPLAKDAPSCVVGRYLGSVKRATRTVEASPFASAPYADNRTSQSITTLHLRGSVPGATRSISQLFQANSIPRSVTHLKIKLDVPSPSLRFSFRLTEIFARSNITRISVELVSDAKIKDGKVSTYHIRRDPNTSSKHVFVVEQNSLYGGFIDITNPAITHYLNVKKSGPFISTNSICTTSSSSSSRSTKRK</sequence>
<dbReference type="AlphaFoldDB" id="F4QD91"/>